<sequence length="173" mass="20113">MIAENHSRVKKRKRDRDRKRLQTIFKKSDILREDGFQIYIVIIRYRWSGLYGALRSFTQENWSAVGVQSCLIFAIGSLSTQVSDYYLGRLLQQMSDNISIVSICLQMIVKFMGKKEQNNNIQDPRASSTGHLRNVQSLSTLRSNRQNQDVELSSVENIMRLNLRVLPWLFSPT</sequence>
<reference evidence="1" key="1">
    <citation type="journal article" date="2012" name="PLoS Genet.">
        <title>Comparative analysis of the genomes of two field isolates of the rice blast fungus Magnaporthe oryzae.</title>
        <authorList>
            <person name="Xue M."/>
            <person name="Yang J."/>
            <person name="Li Z."/>
            <person name="Hu S."/>
            <person name="Yao N."/>
            <person name="Dean R.A."/>
            <person name="Zhao W."/>
            <person name="Shen M."/>
            <person name="Zhang H."/>
            <person name="Li C."/>
            <person name="Liu L."/>
            <person name="Cao L."/>
            <person name="Xu X."/>
            <person name="Xing Y."/>
            <person name="Hsiang T."/>
            <person name="Zhang Z."/>
            <person name="Xu J.R."/>
            <person name="Peng Y.L."/>
        </authorList>
    </citation>
    <scope>NUCLEOTIDE SEQUENCE</scope>
    <source>
        <strain evidence="1">Y34</strain>
    </source>
</reference>
<protein>
    <submittedName>
        <fullName evidence="1">Uncharacterized protein</fullName>
    </submittedName>
</protein>
<proteinExistence type="predicted"/>
<dbReference type="EMBL" id="JH793275">
    <property type="protein sequence ID" value="ELQ33796.1"/>
    <property type="molecule type" value="Genomic_DNA"/>
</dbReference>
<dbReference type="AlphaFoldDB" id="A0AA97PGJ2"/>
<organism evidence="1">
    <name type="scientific">Pyricularia oryzae (strain Y34)</name>
    <name type="common">Rice blast fungus</name>
    <name type="synonym">Magnaporthe oryzae</name>
    <dbReference type="NCBI Taxonomy" id="1143189"/>
    <lineage>
        <taxon>Eukaryota</taxon>
        <taxon>Fungi</taxon>
        <taxon>Dikarya</taxon>
        <taxon>Ascomycota</taxon>
        <taxon>Pezizomycotina</taxon>
        <taxon>Sordariomycetes</taxon>
        <taxon>Sordariomycetidae</taxon>
        <taxon>Magnaporthales</taxon>
        <taxon>Pyriculariaceae</taxon>
        <taxon>Pyricularia</taxon>
    </lineage>
</organism>
<evidence type="ECO:0000313" key="1">
    <source>
        <dbReference type="EMBL" id="ELQ33796.1"/>
    </source>
</evidence>
<gene>
    <name evidence="1" type="ORF">OOU_Y34scaffold00877g3</name>
</gene>
<accession>A0AA97PGJ2</accession>
<name>A0AA97PGJ2_PYRO3</name>
<dbReference type="Proteomes" id="UP000011086">
    <property type="component" value="Unassembled WGS sequence"/>
</dbReference>